<keyword evidence="2" id="KW-1185">Reference proteome</keyword>
<organism evidence="1 2">
    <name type="scientific">Geofilum rubicundum JCM 15548</name>
    <dbReference type="NCBI Taxonomy" id="1236989"/>
    <lineage>
        <taxon>Bacteria</taxon>
        <taxon>Pseudomonadati</taxon>
        <taxon>Bacteroidota</taxon>
        <taxon>Bacteroidia</taxon>
        <taxon>Marinilabiliales</taxon>
        <taxon>Marinilabiliaceae</taxon>
        <taxon>Geofilum</taxon>
    </lineage>
</organism>
<name>A0A0E9M0H4_9BACT</name>
<dbReference type="Proteomes" id="UP000032900">
    <property type="component" value="Unassembled WGS sequence"/>
</dbReference>
<proteinExistence type="predicted"/>
<evidence type="ECO:0000313" key="2">
    <source>
        <dbReference type="Proteomes" id="UP000032900"/>
    </source>
</evidence>
<dbReference type="STRING" id="1236989.JCM15548_12927"/>
<reference evidence="1 2" key="1">
    <citation type="journal article" date="2015" name="Microbes Environ.">
        <title>Distribution and evolution of nitrogen fixation genes in the phylum bacteroidetes.</title>
        <authorList>
            <person name="Inoue J."/>
            <person name="Oshima K."/>
            <person name="Suda W."/>
            <person name="Sakamoto M."/>
            <person name="Iino T."/>
            <person name="Noda S."/>
            <person name="Hongoh Y."/>
            <person name="Hattori M."/>
            <person name="Ohkuma M."/>
        </authorList>
    </citation>
    <scope>NUCLEOTIDE SEQUENCE [LARGE SCALE GENOMIC DNA]</scope>
    <source>
        <strain evidence="1">JCM 15548</strain>
    </source>
</reference>
<accession>A0A0E9M0H4</accession>
<gene>
    <name evidence="1" type="ORF">JCM15548_12927</name>
</gene>
<comment type="caution">
    <text evidence="1">The sequence shown here is derived from an EMBL/GenBank/DDBJ whole genome shotgun (WGS) entry which is preliminary data.</text>
</comment>
<dbReference type="AlphaFoldDB" id="A0A0E9M0H4"/>
<evidence type="ECO:0000313" key="1">
    <source>
        <dbReference type="EMBL" id="GAO30635.1"/>
    </source>
</evidence>
<dbReference type="EMBL" id="BAZW01000027">
    <property type="protein sequence ID" value="GAO30635.1"/>
    <property type="molecule type" value="Genomic_DNA"/>
</dbReference>
<sequence>MAGYGISMFMKLILVFHPTILVATESFQTTRQTANFQFCFFKRAVLIKNALLNEHFSLYLLK</sequence>
<protein>
    <submittedName>
        <fullName evidence="1">Uncharacterized protein</fullName>
    </submittedName>
</protein>